<feature type="non-terminal residue" evidence="5">
    <location>
        <position position="1"/>
    </location>
</feature>
<dbReference type="OrthoDB" id="8917834at2759"/>
<dbReference type="InterPro" id="IPR039551">
    <property type="entry name" value="Cho/carn_acyl_trans"/>
</dbReference>
<feature type="domain" description="Choline/carnitine acyltransferase" evidence="4">
    <location>
        <begin position="2"/>
        <end position="119"/>
    </location>
</feature>
<dbReference type="PANTHER" id="PTHR22589:SF50">
    <property type="entry name" value="CARNITINE O-ACETYLTRANSFERASE"/>
    <property type="match status" value="1"/>
</dbReference>
<reference evidence="5" key="2">
    <citation type="submission" date="2004-02" db="EMBL/GenBank/DDBJ databases">
        <authorList>
            <consortium name="Genoscope"/>
            <consortium name="Whitehead Institute Centre for Genome Research"/>
        </authorList>
    </citation>
    <scope>NUCLEOTIDE SEQUENCE</scope>
</reference>
<protein>
    <submittedName>
        <fullName evidence="5">Chromosome undetermined SCAF14761, whole genome shotgun sequence</fullName>
    </submittedName>
</protein>
<dbReference type="GO" id="GO:0005777">
    <property type="term" value="C:peroxisome"/>
    <property type="evidence" value="ECO:0007669"/>
    <property type="project" value="TreeGrafter"/>
</dbReference>
<dbReference type="GO" id="GO:0019254">
    <property type="term" value="P:carnitine metabolic process, CoA-linked"/>
    <property type="evidence" value="ECO:0007669"/>
    <property type="project" value="TreeGrafter"/>
</dbReference>
<dbReference type="EMBL" id="CAAE01014761">
    <property type="protein sequence ID" value="CAG05164.1"/>
    <property type="molecule type" value="Genomic_DNA"/>
</dbReference>
<dbReference type="SUPFAM" id="SSF52777">
    <property type="entry name" value="CoA-dependent acyltransferases"/>
    <property type="match status" value="1"/>
</dbReference>
<gene>
    <name evidence="5" type="ORF">GSTENG00025089001</name>
</gene>
<dbReference type="GO" id="GO:0006635">
    <property type="term" value="P:fatty acid beta-oxidation"/>
    <property type="evidence" value="ECO:0007669"/>
    <property type="project" value="UniProtKB-UniPathway"/>
</dbReference>
<dbReference type="UniPathway" id="UPA00659"/>
<dbReference type="GO" id="GO:0004092">
    <property type="term" value="F:carnitine O-acetyltransferase activity"/>
    <property type="evidence" value="ECO:0007669"/>
    <property type="project" value="TreeGrafter"/>
</dbReference>
<dbReference type="KEGG" id="tng:GSTEN00025089G001"/>
<evidence type="ECO:0000256" key="1">
    <source>
        <dbReference type="ARBA" id="ARBA00005005"/>
    </source>
</evidence>
<name>Q4S2G8_TETNG</name>
<dbReference type="AlphaFoldDB" id="Q4S2G8"/>
<comment type="pathway">
    <text evidence="1">Lipid metabolism; fatty acid beta-oxidation.</text>
</comment>
<keyword evidence="2" id="KW-0012">Acyltransferase</keyword>
<comment type="catalytic activity">
    <reaction evidence="3">
        <text>4,8-dimethylnonanoyl-CoA + (R)-carnitine = O-4,8-dimethylnonanoyl-(R)-carnitine + CoA</text>
        <dbReference type="Rhea" id="RHEA:44860"/>
        <dbReference type="ChEBI" id="CHEBI:16347"/>
        <dbReference type="ChEBI" id="CHEBI:57287"/>
        <dbReference type="ChEBI" id="CHEBI:77061"/>
        <dbReference type="ChEBI" id="CHEBI:84654"/>
    </reaction>
</comment>
<evidence type="ECO:0000313" key="5">
    <source>
        <dbReference type="EMBL" id="CAG05164.1"/>
    </source>
</evidence>
<dbReference type="PANTHER" id="PTHR22589">
    <property type="entry name" value="CARNITINE O-ACYLTRANSFERASE"/>
    <property type="match status" value="1"/>
</dbReference>
<sequence>KLPVPTLKQTCDGYLAALEPIVSSEELDHTRKLVGEFLSGGVGERLQKGLERRARKTENWLSDWWMQSAYLDCRMPVAVYTSPGVVLPRMHFQDRQGQMRRFAAKLIAGVLDFKRMIDT</sequence>
<evidence type="ECO:0000259" key="4">
    <source>
        <dbReference type="Pfam" id="PF00755"/>
    </source>
</evidence>
<dbReference type="InterPro" id="IPR000542">
    <property type="entry name" value="Carn_acyl_trans"/>
</dbReference>
<dbReference type="Gene3D" id="1.10.275.20">
    <property type="entry name" value="Choline/Carnitine o-acyltransferase"/>
    <property type="match status" value="1"/>
</dbReference>
<dbReference type="InterPro" id="IPR042572">
    <property type="entry name" value="Carn_acyl_trans_N"/>
</dbReference>
<organism evidence="5">
    <name type="scientific">Tetraodon nigroviridis</name>
    <name type="common">Spotted green pufferfish</name>
    <name type="synonym">Chelonodon nigroviridis</name>
    <dbReference type="NCBI Taxonomy" id="99883"/>
    <lineage>
        <taxon>Eukaryota</taxon>
        <taxon>Metazoa</taxon>
        <taxon>Chordata</taxon>
        <taxon>Craniata</taxon>
        <taxon>Vertebrata</taxon>
        <taxon>Euteleostomi</taxon>
        <taxon>Actinopterygii</taxon>
        <taxon>Neopterygii</taxon>
        <taxon>Teleostei</taxon>
        <taxon>Neoteleostei</taxon>
        <taxon>Acanthomorphata</taxon>
        <taxon>Eupercaria</taxon>
        <taxon>Tetraodontiformes</taxon>
        <taxon>Tetradontoidea</taxon>
        <taxon>Tetraodontidae</taxon>
        <taxon>Tetraodon</taxon>
    </lineage>
</organism>
<evidence type="ECO:0000256" key="3">
    <source>
        <dbReference type="ARBA" id="ARBA00048999"/>
    </source>
</evidence>
<evidence type="ECO:0000256" key="2">
    <source>
        <dbReference type="ARBA" id="ARBA00023315"/>
    </source>
</evidence>
<reference evidence="5" key="1">
    <citation type="journal article" date="2004" name="Nature">
        <title>Genome duplication in the teleost fish Tetraodon nigroviridis reveals the early vertebrate proto-karyotype.</title>
        <authorList>
            <person name="Jaillon O."/>
            <person name="Aury J.-M."/>
            <person name="Brunet F."/>
            <person name="Petit J.-L."/>
            <person name="Stange-Thomann N."/>
            <person name="Mauceli E."/>
            <person name="Bouneau L."/>
            <person name="Fischer C."/>
            <person name="Ozouf-Costaz C."/>
            <person name="Bernot A."/>
            <person name="Nicaud S."/>
            <person name="Jaffe D."/>
            <person name="Fisher S."/>
            <person name="Lutfalla G."/>
            <person name="Dossat C."/>
            <person name="Segurens B."/>
            <person name="Dasilva C."/>
            <person name="Salanoubat M."/>
            <person name="Levy M."/>
            <person name="Boudet N."/>
            <person name="Castellano S."/>
            <person name="Anthouard V."/>
            <person name="Jubin C."/>
            <person name="Castelli V."/>
            <person name="Katinka M."/>
            <person name="Vacherie B."/>
            <person name="Biemont C."/>
            <person name="Skalli Z."/>
            <person name="Cattolico L."/>
            <person name="Poulain J."/>
            <person name="De Berardinis V."/>
            <person name="Cruaud C."/>
            <person name="Duprat S."/>
            <person name="Brottier P."/>
            <person name="Coutanceau J.-P."/>
            <person name="Gouzy J."/>
            <person name="Parra G."/>
            <person name="Lardier G."/>
            <person name="Chapple C."/>
            <person name="McKernan K.J."/>
            <person name="McEwan P."/>
            <person name="Bosak S."/>
            <person name="Kellis M."/>
            <person name="Volff J.-N."/>
            <person name="Guigo R."/>
            <person name="Zody M.C."/>
            <person name="Mesirov J."/>
            <person name="Lindblad-Toh K."/>
            <person name="Birren B."/>
            <person name="Nusbaum C."/>
            <person name="Kahn D."/>
            <person name="Robinson-Rechavi M."/>
            <person name="Laudet V."/>
            <person name="Schachter V."/>
            <person name="Quetier F."/>
            <person name="Saurin W."/>
            <person name="Scarpelli C."/>
            <person name="Wincker P."/>
            <person name="Lander E.S."/>
            <person name="Weissenbach J."/>
            <person name="Roest Crollius H."/>
        </authorList>
    </citation>
    <scope>NUCLEOTIDE SEQUENCE [LARGE SCALE GENOMIC DNA]</scope>
</reference>
<keyword evidence="2" id="KW-0808">Transferase</keyword>
<dbReference type="Pfam" id="PF00755">
    <property type="entry name" value="Carn_acyltransf"/>
    <property type="match status" value="1"/>
</dbReference>
<accession>Q4S2G8</accession>
<proteinExistence type="predicted"/>